<comment type="caution">
    <text evidence="8">The sequence shown here is derived from an EMBL/GenBank/DDBJ whole genome shotgun (WGS) entry which is preliminary data.</text>
</comment>
<keyword evidence="3 5" id="KW-1133">Transmembrane helix</keyword>
<gene>
    <name evidence="8" type="ORF">Mal64_04120</name>
</gene>
<evidence type="ECO:0000313" key="8">
    <source>
        <dbReference type="EMBL" id="TWT90029.1"/>
    </source>
</evidence>
<feature type="transmembrane region" description="Helical" evidence="5">
    <location>
        <begin position="356"/>
        <end position="377"/>
    </location>
</feature>
<feature type="transmembrane region" description="Helical" evidence="5">
    <location>
        <begin position="497"/>
        <end position="521"/>
    </location>
</feature>
<feature type="transmembrane region" description="Helical" evidence="5">
    <location>
        <begin position="624"/>
        <end position="657"/>
    </location>
</feature>
<proteinExistence type="predicted"/>
<dbReference type="EMBL" id="SJPQ01000001">
    <property type="protein sequence ID" value="TWT90029.1"/>
    <property type="molecule type" value="Genomic_DNA"/>
</dbReference>
<feature type="transmembrane region" description="Helical" evidence="5">
    <location>
        <begin position="585"/>
        <end position="603"/>
    </location>
</feature>
<dbReference type="Pfam" id="PF02517">
    <property type="entry name" value="Rce1-like"/>
    <property type="match status" value="1"/>
</dbReference>
<evidence type="ECO:0000256" key="2">
    <source>
        <dbReference type="ARBA" id="ARBA00022692"/>
    </source>
</evidence>
<name>A0A5C5ZRA1_9BACT</name>
<dbReference type="GO" id="GO:0140359">
    <property type="term" value="F:ABC-type transporter activity"/>
    <property type="evidence" value="ECO:0007669"/>
    <property type="project" value="InterPro"/>
</dbReference>
<evidence type="ECO:0000313" key="9">
    <source>
        <dbReference type="Proteomes" id="UP000315440"/>
    </source>
</evidence>
<protein>
    <submittedName>
        <fullName evidence="8">ABC-2 family transporter protein</fullName>
    </submittedName>
</protein>
<evidence type="ECO:0000256" key="5">
    <source>
        <dbReference type="SAM" id="Phobius"/>
    </source>
</evidence>
<dbReference type="GO" id="GO:0016020">
    <property type="term" value="C:membrane"/>
    <property type="evidence" value="ECO:0007669"/>
    <property type="project" value="UniProtKB-SubCell"/>
</dbReference>
<dbReference type="RefSeq" id="WP_146396313.1">
    <property type="nucleotide sequence ID" value="NZ_SJPQ01000001.1"/>
</dbReference>
<feature type="transmembrane region" description="Helical" evidence="5">
    <location>
        <begin position="269"/>
        <end position="291"/>
    </location>
</feature>
<feature type="transmembrane region" description="Helical" evidence="5">
    <location>
        <begin position="465"/>
        <end position="485"/>
    </location>
</feature>
<accession>A0A5C5ZRA1</accession>
<dbReference type="Pfam" id="PF12698">
    <property type="entry name" value="ABC2_membrane_3"/>
    <property type="match status" value="1"/>
</dbReference>
<feature type="transmembrane region" description="Helical" evidence="5">
    <location>
        <begin position="298"/>
        <end position="317"/>
    </location>
</feature>
<evidence type="ECO:0000256" key="4">
    <source>
        <dbReference type="ARBA" id="ARBA00023136"/>
    </source>
</evidence>
<feature type="transmembrane region" description="Helical" evidence="5">
    <location>
        <begin position="24"/>
        <end position="45"/>
    </location>
</feature>
<dbReference type="AlphaFoldDB" id="A0A5C5ZRA1"/>
<dbReference type="GO" id="GO:0080120">
    <property type="term" value="P:CAAX-box protein maturation"/>
    <property type="evidence" value="ECO:0007669"/>
    <property type="project" value="UniProtKB-ARBA"/>
</dbReference>
<dbReference type="PANTHER" id="PTHR43471:SF3">
    <property type="entry name" value="ABC TRANSPORTER PERMEASE PROTEIN NATB"/>
    <property type="match status" value="1"/>
</dbReference>
<reference evidence="8 9" key="1">
    <citation type="submission" date="2019-02" db="EMBL/GenBank/DDBJ databases">
        <title>Deep-cultivation of Planctomycetes and their phenomic and genomic characterization uncovers novel biology.</title>
        <authorList>
            <person name="Wiegand S."/>
            <person name="Jogler M."/>
            <person name="Boedeker C."/>
            <person name="Pinto D."/>
            <person name="Vollmers J."/>
            <person name="Rivas-Marin E."/>
            <person name="Kohn T."/>
            <person name="Peeters S.H."/>
            <person name="Heuer A."/>
            <person name="Rast P."/>
            <person name="Oberbeckmann S."/>
            <person name="Bunk B."/>
            <person name="Jeske O."/>
            <person name="Meyerdierks A."/>
            <person name="Storesund J.E."/>
            <person name="Kallscheuer N."/>
            <person name="Luecker S."/>
            <person name="Lage O.M."/>
            <person name="Pohl T."/>
            <person name="Merkel B.J."/>
            <person name="Hornburger P."/>
            <person name="Mueller R.-W."/>
            <person name="Bruemmer F."/>
            <person name="Labrenz M."/>
            <person name="Spormann A.M."/>
            <person name="Op Den Camp H."/>
            <person name="Overmann J."/>
            <person name="Amann R."/>
            <person name="Jetten M.S.M."/>
            <person name="Mascher T."/>
            <person name="Medema M.H."/>
            <person name="Devos D.P."/>
            <person name="Kaster A.-K."/>
            <person name="Ovreas L."/>
            <person name="Rohde M."/>
            <person name="Galperin M.Y."/>
            <person name="Jogler C."/>
        </authorList>
    </citation>
    <scope>NUCLEOTIDE SEQUENCE [LARGE SCALE GENOMIC DNA]</scope>
    <source>
        <strain evidence="8 9">Mal64</strain>
    </source>
</reference>
<evidence type="ECO:0000259" key="7">
    <source>
        <dbReference type="Pfam" id="PF12698"/>
    </source>
</evidence>
<evidence type="ECO:0000256" key="3">
    <source>
        <dbReference type="ARBA" id="ARBA00022989"/>
    </source>
</evidence>
<feature type="domain" description="ABC-2 type transporter transmembrane" evidence="7">
    <location>
        <begin position="21"/>
        <end position="414"/>
    </location>
</feature>
<organism evidence="8 9">
    <name type="scientific">Pseudobythopirellula maris</name>
    <dbReference type="NCBI Taxonomy" id="2527991"/>
    <lineage>
        <taxon>Bacteria</taxon>
        <taxon>Pseudomonadati</taxon>
        <taxon>Planctomycetota</taxon>
        <taxon>Planctomycetia</taxon>
        <taxon>Pirellulales</taxon>
        <taxon>Lacipirellulaceae</taxon>
        <taxon>Pseudobythopirellula</taxon>
    </lineage>
</organism>
<dbReference type="GO" id="GO:0004175">
    <property type="term" value="F:endopeptidase activity"/>
    <property type="evidence" value="ECO:0007669"/>
    <property type="project" value="UniProtKB-ARBA"/>
</dbReference>
<keyword evidence="4 5" id="KW-0472">Membrane</keyword>
<dbReference type="InterPro" id="IPR003675">
    <property type="entry name" value="Rce1/LyrA-like_dom"/>
</dbReference>
<dbReference type="Proteomes" id="UP000315440">
    <property type="component" value="Unassembled WGS sequence"/>
</dbReference>
<dbReference type="OrthoDB" id="5486437at2"/>
<keyword evidence="9" id="KW-1185">Reference proteome</keyword>
<evidence type="ECO:0000259" key="6">
    <source>
        <dbReference type="Pfam" id="PF02517"/>
    </source>
</evidence>
<feature type="transmembrane region" description="Helical" evidence="5">
    <location>
        <begin position="323"/>
        <end position="344"/>
    </location>
</feature>
<dbReference type="InterPro" id="IPR013525">
    <property type="entry name" value="ABC2_TM"/>
</dbReference>
<feature type="transmembrane region" description="Helical" evidence="5">
    <location>
        <begin position="710"/>
        <end position="730"/>
    </location>
</feature>
<feature type="transmembrane region" description="Helical" evidence="5">
    <location>
        <begin position="226"/>
        <end position="244"/>
    </location>
</feature>
<feature type="domain" description="CAAX prenyl protease 2/Lysostaphin resistance protein A-like" evidence="6">
    <location>
        <begin position="588"/>
        <end position="675"/>
    </location>
</feature>
<sequence length="745" mass="81325">MNWRNTQLIWFREMRDQVRDRRTLFMVVVLPLLLYPLLGMSFLQLSQFMRQTKAKAWLVGAEQLDSLTGVSPLVEGERFSAEFFDSPLESDLLSVSRAEQTGPNTLTVARARVASGEVDVVLYFPEDFAARLQALRDRMGALNEGESPLAVVAAAPKPMVIYSTAREASQVAQLRVRRVLDRWQQRIVQQNLAVSRVPIAATRPFEVDPIDIASVQGRQAVVWSKLLPFIVFLWALTGAFYPAVDLCAGEKERGTLETLLASPAGRTDIVFGKLLTVMTFSILTAMLNLICMGATGRFVIPRLLGAAGAGGLGDLALPSPWSLLWLLLAMLPVSALFGALSLACASFARSTKEGQYYFMPLFMGLMPLLVFPTMPGIELNLGTSLAPVMGLVLLMRALIEGQYAFALTYTAPVVGVTLLCCFAAVRWAVAQFNQESVLFRESERFDLRAWLVGLVRRRDDTPTPAAAVVCVASILIVQFFVQMLLAASPPEAPGFGYLATVLLISQLGCILAPTLLLAYLLTHSPRKTFLLQKAPSWRQIGLAVLLALVFHPLGRQLSLWIAQLYPMSEGVQAQAMEFARLLGDAPYPWIGVLMIAVLPAICEELAFRGFVLSGLRKAATSPEAVVLTAIAFGATHTLLQQSISAAAVGVVIGVLAVKTGSLWPCMAFHGAYNALQLLSVQYWVPMRDLADQWGARGLVFREFEGEQLGYGPLIVILGSVAALFVLSRIGRHPSDSAPRREPCTA</sequence>
<feature type="transmembrane region" description="Helical" evidence="5">
    <location>
        <begin position="542"/>
        <end position="565"/>
    </location>
</feature>
<feature type="transmembrane region" description="Helical" evidence="5">
    <location>
        <begin position="403"/>
        <end position="425"/>
    </location>
</feature>
<dbReference type="PANTHER" id="PTHR43471">
    <property type="entry name" value="ABC TRANSPORTER PERMEASE"/>
    <property type="match status" value="1"/>
</dbReference>
<evidence type="ECO:0000256" key="1">
    <source>
        <dbReference type="ARBA" id="ARBA00004141"/>
    </source>
</evidence>
<keyword evidence="2 5" id="KW-0812">Transmembrane</keyword>
<dbReference type="NCBIfam" id="NF041647">
    <property type="entry name" value="ABC_perm_CPBP"/>
    <property type="match status" value="1"/>
</dbReference>
<comment type="subcellular location">
    <subcellularLocation>
        <location evidence="1">Membrane</location>
        <topology evidence="1">Multi-pass membrane protein</topology>
    </subcellularLocation>
</comment>